<evidence type="ECO:0000256" key="2">
    <source>
        <dbReference type="ARBA" id="ARBA00022840"/>
    </source>
</evidence>
<gene>
    <name evidence="4" type="ORF">IE077_001889</name>
</gene>
<accession>A0ABQ7JFY5</accession>
<dbReference type="Pfam" id="PF00493">
    <property type="entry name" value="MCM"/>
    <property type="match status" value="1"/>
</dbReference>
<name>A0ABQ7JFY5_9APIC</name>
<dbReference type="InterPro" id="IPR027417">
    <property type="entry name" value="P-loop_NTPase"/>
</dbReference>
<dbReference type="SUPFAM" id="SSF50249">
    <property type="entry name" value="Nucleic acid-binding proteins"/>
    <property type="match status" value="1"/>
</dbReference>
<keyword evidence="5" id="KW-1185">Reference proteome</keyword>
<evidence type="ECO:0000259" key="3">
    <source>
        <dbReference type="PROSITE" id="PS50051"/>
    </source>
</evidence>
<feature type="domain" description="MCM C-terminal AAA(+) ATPase" evidence="3">
    <location>
        <begin position="369"/>
        <end position="444"/>
    </location>
</feature>
<dbReference type="Pfam" id="PF17207">
    <property type="entry name" value="MCM_OB"/>
    <property type="match status" value="1"/>
</dbReference>
<keyword evidence="1" id="KW-0547">Nucleotide-binding</keyword>
<comment type="caution">
    <text evidence="4">The sequence shown here is derived from an EMBL/GenBank/DDBJ whole genome shotgun (WGS) entry which is preliminary data.</text>
</comment>
<dbReference type="PANTHER" id="PTHR11630">
    <property type="entry name" value="DNA REPLICATION LICENSING FACTOR MCM FAMILY MEMBER"/>
    <property type="match status" value="1"/>
</dbReference>
<dbReference type="InterPro" id="IPR031327">
    <property type="entry name" value="MCM"/>
</dbReference>
<proteinExistence type="predicted"/>
<dbReference type="InterPro" id="IPR033762">
    <property type="entry name" value="MCM_OB"/>
</dbReference>
<dbReference type="InterPro" id="IPR012340">
    <property type="entry name" value="NA-bd_OB-fold"/>
</dbReference>
<dbReference type="Gene3D" id="2.20.28.10">
    <property type="match status" value="1"/>
</dbReference>
<dbReference type="SMART" id="SM00350">
    <property type="entry name" value="MCM"/>
    <property type="match status" value="1"/>
</dbReference>
<evidence type="ECO:0000256" key="1">
    <source>
        <dbReference type="ARBA" id="ARBA00022741"/>
    </source>
</evidence>
<dbReference type="InterPro" id="IPR001208">
    <property type="entry name" value="MCM_dom"/>
</dbReference>
<dbReference type="Gene3D" id="2.40.50.140">
    <property type="entry name" value="Nucleic acid-binding proteins"/>
    <property type="match status" value="1"/>
</dbReference>
<evidence type="ECO:0000313" key="5">
    <source>
        <dbReference type="Proteomes" id="UP000823046"/>
    </source>
</evidence>
<protein>
    <submittedName>
        <fullName evidence="4">Dna replication licensing factor MCM5</fullName>
    </submittedName>
</protein>
<dbReference type="EMBL" id="JADAQX010000013">
    <property type="protein sequence ID" value="KAF8822932.1"/>
    <property type="molecule type" value="Genomic_DNA"/>
</dbReference>
<keyword evidence="2" id="KW-0067">ATP-binding</keyword>
<evidence type="ECO:0000313" key="4">
    <source>
        <dbReference type="EMBL" id="KAF8822932.1"/>
    </source>
</evidence>
<dbReference type="PROSITE" id="PS50051">
    <property type="entry name" value="MCM_2"/>
    <property type="match status" value="1"/>
</dbReference>
<organism evidence="4 5">
    <name type="scientific">Cardiosporidium cionae</name>
    <dbReference type="NCBI Taxonomy" id="476202"/>
    <lineage>
        <taxon>Eukaryota</taxon>
        <taxon>Sar</taxon>
        <taxon>Alveolata</taxon>
        <taxon>Apicomplexa</taxon>
        <taxon>Aconoidasida</taxon>
        <taxon>Nephromycida</taxon>
        <taxon>Cardiosporidium</taxon>
    </lineage>
</organism>
<dbReference type="Gene3D" id="3.40.50.300">
    <property type="entry name" value="P-loop containing nucleotide triphosphate hydrolases"/>
    <property type="match status" value="1"/>
</dbReference>
<dbReference type="PANTHER" id="PTHR11630:SF42">
    <property type="entry name" value="DNA REPLICATION LICENSING FACTOR MCM5"/>
    <property type="match status" value="1"/>
</dbReference>
<reference evidence="4 5" key="1">
    <citation type="journal article" date="2020" name="bioRxiv">
        <title>Metabolic contributions of an alphaproteobacterial endosymbiont in the apicomplexan Cardiosporidium cionae.</title>
        <authorList>
            <person name="Hunter E.S."/>
            <person name="Paight C.J."/>
            <person name="Lane C.E."/>
        </authorList>
    </citation>
    <scope>NUCLEOTIDE SEQUENCE [LARGE SCALE GENOMIC DNA]</scope>
    <source>
        <strain evidence="4">ESH_2018</strain>
    </source>
</reference>
<sequence length="451" mass="50291">MIGVEESHIFYNHRNGVTENRTNSYASADELPSLSECALFFRQFLHSYDSAILARKLLNNVRIGAAVLDINCEAILNCKPLPVEECVQTPFCERADHIPPPMYLQQLYKALSLRPLHYLPACEAVCLEEVQRTMNAVHPTNPVLQDEPDSIPQIQITLLNTSTKTTLIRSLLADIQEKFVVVPGIIIQAGKPIHKLSKMTLQCRFCDHKMAVQVPVWRDKPAIPRMCQFSSVANTSSGGITETIDRQRGCKGQMDPYTIIPSECTYIDVQNLRLQELPEDVSIGDMPRQLHLNASRKLCEKMSPGDRVFVHGVLTSYDSNPKGNRPDGTSLTYLHVLGYQKYDEGKGDDVDFTIREKTYFQNLASSRNIFEKIFNSIAPDILGMGNVKKAAASLLFGGTHLRGGDGCRIRGDINVLLLGDPSVAKSQILKYVNLLSPISVYTSGTLSMIYM</sequence>
<dbReference type="Proteomes" id="UP000823046">
    <property type="component" value="Unassembled WGS sequence"/>
</dbReference>